<proteinExistence type="predicted"/>
<feature type="chain" id="PRO_5028977052" evidence="1">
    <location>
        <begin position="28"/>
        <end position="152"/>
    </location>
</feature>
<accession>A0A7C8MC84</accession>
<keyword evidence="1" id="KW-0732">Signal</keyword>
<sequence>MFLAALLVGVGPVLLLLQLLIQDEVLGNQHPSVDLYRPTAAAQSASGRTPARGLPPMTLLAATKLNGSITSAAEQEHRMCCRWGTALSLVQAPIGLPARHVVLTERITVLSGEHRFQLSTHRLDIVQLFARESSCLNLTEFHQTPLYTFFYS</sequence>
<protein>
    <submittedName>
        <fullName evidence="2">Uncharacterized protein</fullName>
    </submittedName>
</protein>
<dbReference type="AlphaFoldDB" id="A0A7C8MC84"/>
<gene>
    <name evidence="2" type="ORF">BDV95DRAFT_27305</name>
</gene>
<dbReference type="EMBL" id="JAADJZ010000010">
    <property type="protein sequence ID" value="KAF2871843.1"/>
    <property type="molecule type" value="Genomic_DNA"/>
</dbReference>
<dbReference type="Proteomes" id="UP000481861">
    <property type="component" value="Unassembled WGS sequence"/>
</dbReference>
<evidence type="ECO:0000313" key="3">
    <source>
        <dbReference type="Proteomes" id="UP000481861"/>
    </source>
</evidence>
<evidence type="ECO:0000256" key="1">
    <source>
        <dbReference type="SAM" id="SignalP"/>
    </source>
</evidence>
<organism evidence="2 3">
    <name type="scientific">Massariosphaeria phaeospora</name>
    <dbReference type="NCBI Taxonomy" id="100035"/>
    <lineage>
        <taxon>Eukaryota</taxon>
        <taxon>Fungi</taxon>
        <taxon>Dikarya</taxon>
        <taxon>Ascomycota</taxon>
        <taxon>Pezizomycotina</taxon>
        <taxon>Dothideomycetes</taxon>
        <taxon>Pleosporomycetidae</taxon>
        <taxon>Pleosporales</taxon>
        <taxon>Pleosporales incertae sedis</taxon>
        <taxon>Massariosphaeria</taxon>
    </lineage>
</organism>
<feature type="signal peptide" evidence="1">
    <location>
        <begin position="1"/>
        <end position="27"/>
    </location>
</feature>
<evidence type="ECO:0000313" key="2">
    <source>
        <dbReference type="EMBL" id="KAF2871843.1"/>
    </source>
</evidence>
<keyword evidence="3" id="KW-1185">Reference proteome</keyword>
<name>A0A7C8MC84_9PLEO</name>
<comment type="caution">
    <text evidence="2">The sequence shown here is derived from an EMBL/GenBank/DDBJ whole genome shotgun (WGS) entry which is preliminary data.</text>
</comment>
<reference evidence="2 3" key="1">
    <citation type="submission" date="2020-01" db="EMBL/GenBank/DDBJ databases">
        <authorList>
            <consortium name="DOE Joint Genome Institute"/>
            <person name="Haridas S."/>
            <person name="Albert R."/>
            <person name="Binder M."/>
            <person name="Bloem J."/>
            <person name="Labutti K."/>
            <person name="Salamov A."/>
            <person name="Andreopoulos B."/>
            <person name="Baker S.E."/>
            <person name="Barry K."/>
            <person name="Bills G."/>
            <person name="Bluhm B.H."/>
            <person name="Cannon C."/>
            <person name="Castanera R."/>
            <person name="Culley D.E."/>
            <person name="Daum C."/>
            <person name="Ezra D."/>
            <person name="Gonzalez J.B."/>
            <person name="Henrissat B."/>
            <person name="Kuo A."/>
            <person name="Liang C."/>
            <person name="Lipzen A."/>
            <person name="Lutzoni F."/>
            <person name="Magnuson J."/>
            <person name="Mondo S."/>
            <person name="Nolan M."/>
            <person name="Ohm R."/>
            <person name="Pangilinan J."/>
            <person name="Park H.-J.H."/>
            <person name="Ramirez L."/>
            <person name="Alfaro M."/>
            <person name="Sun H."/>
            <person name="Tritt A."/>
            <person name="Yoshinaga Y."/>
            <person name="Zwiers L.-H.L."/>
            <person name="Turgeon B.G."/>
            <person name="Goodwin S.B."/>
            <person name="Spatafora J.W."/>
            <person name="Crous P.W."/>
            <person name="Grigoriev I.V."/>
        </authorList>
    </citation>
    <scope>NUCLEOTIDE SEQUENCE [LARGE SCALE GENOMIC DNA]</scope>
    <source>
        <strain evidence="2 3">CBS 611.86</strain>
    </source>
</reference>